<keyword evidence="1" id="KW-0460">Magnesium</keyword>
<evidence type="ECO:0000256" key="1">
    <source>
        <dbReference type="PIRSR" id="PIRSR600760-2"/>
    </source>
</evidence>
<dbReference type="PROSITE" id="PS51704">
    <property type="entry name" value="GP_PDE"/>
    <property type="match status" value="1"/>
</dbReference>
<dbReference type="Pfam" id="PF00459">
    <property type="entry name" value="Inositol_P"/>
    <property type="match status" value="1"/>
</dbReference>
<dbReference type="PATRIC" id="fig|37927.3.peg.889"/>
<dbReference type="Gene3D" id="3.40.190.80">
    <property type="match status" value="1"/>
</dbReference>
<accession>A0A126ZYA9</accession>
<proteinExistence type="predicted"/>
<dbReference type="Gene3D" id="3.30.540.10">
    <property type="entry name" value="Fructose-1,6-Bisphosphatase, subunit A, domain 1"/>
    <property type="match status" value="1"/>
</dbReference>
<dbReference type="GO" id="GO:0006629">
    <property type="term" value="P:lipid metabolic process"/>
    <property type="evidence" value="ECO:0007669"/>
    <property type="project" value="InterPro"/>
</dbReference>
<dbReference type="GO" id="GO:0046872">
    <property type="term" value="F:metal ion binding"/>
    <property type="evidence" value="ECO:0007669"/>
    <property type="project" value="UniProtKB-KW"/>
</dbReference>
<evidence type="ECO:0000313" key="4">
    <source>
        <dbReference type="Proteomes" id="UP000070134"/>
    </source>
</evidence>
<dbReference type="GO" id="GO:0008081">
    <property type="term" value="F:phosphoric diester hydrolase activity"/>
    <property type="evidence" value="ECO:0007669"/>
    <property type="project" value="InterPro"/>
</dbReference>
<protein>
    <submittedName>
        <fullName evidence="3">Putative monophosphatase/phosphodiesterase bifunctional enzyme</fullName>
    </submittedName>
</protein>
<feature type="binding site" evidence="1">
    <location>
        <position position="339"/>
    </location>
    <ligand>
        <name>Mg(2+)</name>
        <dbReference type="ChEBI" id="CHEBI:18420"/>
        <label>1</label>
        <note>catalytic</note>
    </ligand>
</feature>
<evidence type="ECO:0000313" key="3">
    <source>
        <dbReference type="EMBL" id="AMM31554.1"/>
    </source>
</evidence>
<feature type="binding site" evidence="1">
    <location>
        <position position="336"/>
    </location>
    <ligand>
        <name>Mg(2+)</name>
        <dbReference type="ChEBI" id="CHEBI:18420"/>
        <label>1</label>
        <note>catalytic</note>
    </ligand>
</feature>
<feature type="domain" description="GP-PDE" evidence="2">
    <location>
        <begin position="14"/>
        <end position="236"/>
    </location>
</feature>
<dbReference type="Gene3D" id="3.20.20.190">
    <property type="entry name" value="Phosphatidylinositol (PI) phosphodiesterase"/>
    <property type="match status" value="1"/>
</dbReference>
<feature type="binding site" evidence="1">
    <location>
        <position position="467"/>
    </location>
    <ligand>
        <name>Mg(2+)</name>
        <dbReference type="ChEBI" id="CHEBI:18420"/>
        <label>1</label>
        <note>catalytic</note>
    </ligand>
</feature>
<gene>
    <name evidence="3" type="ORF">SA2016_0866</name>
</gene>
<dbReference type="PANTHER" id="PTHR46211">
    <property type="entry name" value="GLYCEROPHOSPHORYL DIESTER PHOSPHODIESTERASE"/>
    <property type="match status" value="1"/>
</dbReference>
<evidence type="ECO:0000259" key="2">
    <source>
        <dbReference type="PROSITE" id="PS51704"/>
    </source>
</evidence>
<comment type="cofactor">
    <cofactor evidence="1">
        <name>Mg(2+)</name>
        <dbReference type="ChEBI" id="CHEBI:18420"/>
    </cofactor>
</comment>
<dbReference type="PRINTS" id="PR00377">
    <property type="entry name" value="IMPHPHTASES"/>
</dbReference>
<keyword evidence="1" id="KW-0479">Metal-binding</keyword>
<dbReference type="RefSeq" id="WP_066495703.1">
    <property type="nucleotide sequence ID" value="NZ_BJMO01000067.1"/>
</dbReference>
<sequence length="527" mass="55901">MSTTSPGSGRHGTLWATAHRGAAVERRENTLAAVRSALEAEADFIEVDVRVTRDGHVVLLHDPTLERLWGVDRPIAEMDWAEAAGLGSGEERIPLLAEAVALVAGTAATLLIDMDTPDAAAPAVSVVRGSAPGARVAWCGSLEAVSAVRDLDPEASIWLPWNRRDIPPAELLERLRPEVVNAEYPVLSRDLVDAVHAAGLRVACWTVDDEDAMRWVLSLGADAVTTNRLGMLQKVSAEGRAAWERAPRPTRLAGAELVAAAAVAHELAQWANAFTRSADLGRVRTKANAADHVTAVDLAVEQHVRQVIAERLPGHTVVGEEMGGSAQPGVPCWYVDPVDGTSNLANGVPWTAFSLALAIDREPLVAVLGDVWHGQVFAAVAGLGAEIDGQRLELQPPSEHAAADLAGTIVSTELHGHSAWPGMETFLDMLRERFCTVRIMGSGALALAGPAAGRGVGTVIERFNPIDHLAAALVVREAGGVLVDDNGKETAWPESGGILAARREHASELYALWATARRSAQEARHVV</sequence>
<dbReference type="InterPro" id="IPR000760">
    <property type="entry name" value="Inositol_monophosphatase-like"/>
</dbReference>
<dbReference type="KEGG" id="satk:SA2016_0866"/>
<reference evidence="3 4" key="1">
    <citation type="submission" date="2016-02" db="EMBL/GenBank/DDBJ databases">
        <title>Complete genome of Sinomonas atrocyanea KCTC 3377.</title>
        <authorList>
            <person name="Kim K.M."/>
        </authorList>
    </citation>
    <scope>NUCLEOTIDE SEQUENCE [LARGE SCALE GENOMIC DNA]</scope>
    <source>
        <strain evidence="3 4">KCTC 3377</strain>
    </source>
</reference>
<dbReference type="SUPFAM" id="SSF56655">
    <property type="entry name" value="Carbohydrate phosphatase"/>
    <property type="match status" value="1"/>
</dbReference>
<dbReference type="InterPro" id="IPR030395">
    <property type="entry name" value="GP_PDE_dom"/>
</dbReference>
<dbReference type="CDD" id="cd01637">
    <property type="entry name" value="IMPase_like"/>
    <property type="match status" value="1"/>
</dbReference>
<dbReference type="InterPro" id="IPR017946">
    <property type="entry name" value="PLC-like_Pdiesterase_TIM-brl"/>
</dbReference>
<keyword evidence="4" id="KW-1185">Reference proteome</keyword>
<dbReference type="AlphaFoldDB" id="A0A126ZYA9"/>
<feature type="binding site" evidence="1">
    <location>
        <position position="320"/>
    </location>
    <ligand>
        <name>Mg(2+)</name>
        <dbReference type="ChEBI" id="CHEBI:18420"/>
        <label>1</label>
        <note>catalytic</note>
    </ligand>
</feature>
<dbReference type="EMBL" id="CP014518">
    <property type="protein sequence ID" value="AMM31554.1"/>
    <property type="molecule type" value="Genomic_DNA"/>
</dbReference>
<name>A0A126ZYA9_9MICC</name>
<dbReference type="STRING" id="37927.SA2016_0866"/>
<dbReference type="SUPFAM" id="SSF51695">
    <property type="entry name" value="PLC-like phosphodiesterases"/>
    <property type="match status" value="1"/>
</dbReference>
<organism evidence="3 4">
    <name type="scientific">Sinomonas atrocyanea</name>
    <dbReference type="NCBI Taxonomy" id="37927"/>
    <lineage>
        <taxon>Bacteria</taxon>
        <taxon>Bacillati</taxon>
        <taxon>Actinomycetota</taxon>
        <taxon>Actinomycetes</taxon>
        <taxon>Micrococcales</taxon>
        <taxon>Micrococcaceae</taxon>
        <taxon>Sinomonas</taxon>
    </lineage>
</organism>
<dbReference type="OrthoDB" id="9758957at2"/>
<dbReference type="Pfam" id="PF03009">
    <property type="entry name" value="GDPD"/>
    <property type="match status" value="1"/>
</dbReference>
<dbReference type="Proteomes" id="UP000070134">
    <property type="component" value="Chromosome"/>
</dbReference>
<dbReference type="PANTHER" id="PTHR46211:SF1">
    <property type="entry name" value="GLYCEROPHOSPHODIESTER PHOSPHODIESTERASE, CYTOPLASMIC"/>
    <property type="match status" value="1"/>
</dbReference>
<dbReference type="CDD" id="cd08556">
    <property type="entry name" value="GDPD"/>
    <property type="match status" value="1"/>
</dbReference>